<protein>
    <submittedName>
        <fullName evidence="1">Uncharacterized protein</fullName>
    </submittedName>
</protein>
<gene>
    <name evidence="1" type="ORF">BpHYR1_044611</name>
</gene>
<reference evidence="1 2" key="1">
    <citation type="journal article" date="2018" name="Sci. Rep.">
        <title>Genomic signatures of local adaptation to the degree of environmental predictability in rotifers.</title>
        <authorList>
            <person name="Franch-Gras L."/>
            <person name="Hahn C."/>
            <person name="Garcia-Roger E.M."/>
            <person name="Carmona M.J."/>
            <person name="Serra M."/>
            <person name="Gomez A."/>
        </authorList>
    </citation>
    <scope>NUCLEOTIDE SEQUENCE [LARGE SCALE GENOMIC DNA]</scope>
    <source>
        <strain evidence="1">HYR1</strain>
    </source>
</reference>
<sequence>MRISIHTADKKQQPPFNRLLSYLRDNIKKNFDIISHRKLRKKIEAMTAHWHTLKNHRINQLKKYKNRKNVRLSQISIIYLESLSF</sequence>
<dbReference type="Proteomes" id="UP000276133">
    <property type="component" value="Unassembled WGS sequence"/>
</dbReference>
<comment type="caution">
    <text evidence="1">The sequence shown here is derived from an EMBL/GenBank/DDBJ whole genome shotgun (WGS) entry which is preliminary data.</text>
</comment>
<dbReference type="AlphaFoldDB" id="A0A3M7PID4"/>
<evidence type="ECO:0000313" key="2">
    <source>
        <dbReference type="Proteomes" id="UP000276133"/>
    </source>
</evidence>
<evidence type="ECO:0000313" key="1">
    <source>
        <dbReference type="EMBL" id="RMZ98885.1"/>
    </source>
</evidence>
<keyword evidence="2" id="KW-1185">Reference proteome</keyword>
<dbReference type="EMBL" id="REGN01010500">
    <property type="protein sequence ID" value="RMZ98885.1"/>
    <property type="molecule type" value="Genomic_DNA"/>
</dbReference>
<name>A0A3M7PID4_BRAPC</name>
<accession>A0A3M7PID4</accession>
<proteinExistence type="predicted"/>
<organism evidence="1 2">
    <name type="scientific">Brachionus plicatilis</name>
    <name type="common">Marine rotifer</name>
    <name type="synonym">Brachionus muelleri</name>
    <dbReference type="NCBI Taxonomy" id="10195"/>
    <lineage>
        <taxon>Eukaryota</taxon>
        <taxon>Metazoa</taxon>
        <taxon>Spiralia</taxon>
        <taxon>Gnathifera</taxon>
        <taxon>Rotifera</taxon>
        <taxon>Eurotatoria</taxon>
        <taxon>Monogononta</taxon>
        <taxon>Pseudotrocha</taxon>
        <taxon>Ploima</taxon>
        <taxon>Brachionidae</taxon>
        <taxon>Brachionus</taxon>
    </lineage>
</organism>